<keyword evidence="2" id="KW-0805">Transcription regulation</keyword>
<protein>
    <recommendedName>
        <fullName evidence="6">Response regulatory domain-containing protein</fullName>
    </recommendedName>
</protein>
<dbReference type="GO" id="GO:0000156">
    <property type="term" value="F:phosphorelay response regulator activity"/>
    <property type="evidence" value="ECO:0007669"/>
    <property type="project" value="TreeGrafter"/>
</dbReference>
<sequence length="314" mass="34648">MNVLIVTDPFSNAAAIEAHLVAAGIKADSVAHVASARALMDALLTQRCDLIVAEYSVAGMDIWRLSTLINAMRFSAYARPIFLIKETCEIDIPELLAKEYGFTVVPLEALASVLAAVNDPENVQLGGCLNPARHSVLIIEDDKDASITAYHALKDLYEVDTAYDGLSGYALWETKHHDLVLLDLMLPKLSGEDILNKMMARNKNQSVIIVTALDKPRLQNKLLLNGASEYLCKPFSLEALKTLCQKLLNKSKLLHQAHYAEAKLNALRDLVWLLDYALSHNDGGKVKEIMAALKSLLPNNLTEDEKISLIAREF</sequence>
<dbReference type="GO" id="GO:0032993">
    <property type="term" value="C:protein-DNA complex"/>
    <property type="evidence" value="ECO:0007669"/>
    <property type="project" value="TreeGrafter"/>
</dbReference>
<feature type="domain" description="Response regulatory" evidence="6">
    <location>
        <begin position="135"/>
        <end position="248"/>
    </location>
</feature>
<evidence type="ECO:0000256" key="1">
    <source>
        <dbReference type="ARBA" id="ARBA00023012"/>
    </source>
</evidence>
<evidence type="ECO:0000256" key="4">
    <source>
        <dbReference type="ARBA" id="ARBA00023163"/>
    </source>
</evidence>
<dbReference type="RefSeq" id="WP_066988002.1">
    <property type="nucleotide sequence ID" value="NZ_LUUI01000163.1"/>
</dbReference>
<gene>
    <name evidence="7" type="ORF">A1359_18015</name>
</gene>
<dbReference type="PANTHER" id="PTHR48111:SF22">
    <property type="entry name" value="REGULATOR OF RPOS"/>
    <property type="match status" value="1"/>
</dbReference>
<proteinExistence type="predicted"/>
<evidence type="ECO:0000259" key="6">
    <source>
        <dbReference type="PROSITE" id="PS50110"/>
    </source>
</evidence>
<dbReference type="GO" id="GO:0006355">
    <property type="term" value="P:regulation of DNA-templated transcription"/>
    <property type="evidence" value="ECO:0007669"/>
    <property type="project" value="TreeGrafter"/>
</dbReference>
<comment type="caution">
    <text evidence="7">The sequence shown here is derived from an EMBL/GenBank/DDBJ whole genome shotgun (WGS) entry which is preliminary data.</text>
</comment>
<dbReference type="InterPro" id="IPR039420">
    <property type="entry name" value="WalR-like"/>
</dbReference>
<dbReference type="AlphaFoldDB" id="A0A177MY93"/>
<dbReference type="SUPFAM" id="SSF52172">
    <property type="entry name" value="CheY-like"/>
    <property type="match status" value="2"/>
</dbReference>
<evidence type="ECO:0000256" key="3">
    <source>
        <dbReference type="ARBA" id="ARBA00023125"/>
    </source>
</evidence>
<feature type="modified residue" description="4-aspartylphosphate" evidence="5">
    <location>
        <position position="183"/>
    </location>
</feature>
<dbReference type="PROSITE" id="PS50110">
    <property type="entry name" value="RESPONSE_REGULATORY"/>
    <property type="match status" value="2"/>
</dbReference>
<evidence type="ECO:0000256" key="5">
    <source>
        <dbReference type="PROSITE-ProRule" id="PRU00169"/>
    </source>
</evidence>
<keyword evidence="3" id="KW-0238">DNA-binding</keyword>
<accession>A0A177MY93</accession>
<evidence type="ECO:0000313" key="7">
    <source>
        <dbReference type="EMBL" id="OAI09879.1"/>
    </source>
</evidence>
<dbReference type="GO" id="GO:0000976">
    <property type="term" value="F:transcription cis-regulatory region binding"/>
    <property type="evidence" value="ECO:0007669"/>
    <property type="project" value="TreeGrafter"/>
</dbReference>
<keyword evidence="8" id="KW-1185">Reference proteome</keyword>
<dbReference type="Pfam" id="PF00072">
    <property type="entry name" value="Response_reg"/>
    <property type="match status" value="1"/>
</dbReference>
<feature type="domain" description="Response regulatory" evidence="6">
    <location>
        <begin position="2"/>
        <end position="118"/>
    </location>
</feature>
<evidence type="ECO:0000256" key="2">
    <source>
        <dbReference type="ARBA" id="ARBA00023015"/>
    </source>
</evidence>
<keyword evidence="1" id="KW-0902">Two-component regulatory system</keyword>
<dbReference type="SMART" id="SM00448">
    <property type="entry name" value="REC"/>
    <property type="match status" value="1"/>
</dbReference>
<keyword evidence="4" id="KW-0804">Transcription</keyword>
<dbReference type="InterPro" id="IPR001789">
    <property type="entry name" value="Sig_transdc_resp-reg_receiver"/>
</dbReference>
<dbReference type="Proteomes" id="UP000078476">
    <property type="component" value="Unassembled WGS sequence"/>
</dbReference>
<evidence type="ECO:0000313" key="8">
    <source>
        <dbReference type="Proteomes" id="UP000078476"/>
    </source>
</evidence>
<dbReference type="OrthoDB" id="5559956at2"/>
<dbReference type="EMBL" id="LUUI01000163">
    <property type="protein sequence ID" value="OAI09879.1"/>
    <property type="molecule type" value="Genomic_DNA"/>
</dbReference>
<name>A0A177MY93_9GAMM</name>
<dbReference type="Gene3D" id="3.40.50.2300">
    <property type="match status" value="1"/>
</dbReference>
<reference evidence="7 8" key="1">
    <citation type="submission" date="2016-03" db="EMBL/GenBank/DDBJ databases">
        <authorList>
            <person name="Ploux O."/>
        </authorList>
    </citation>
    <scope>NUCLEOTIDE SEQUENCE [LARGE SCALE GENOMIC DNA]</scope>
    <source>
        <strain evidence="7 8">R-45370</strain>
    </source>
</reference>
<organism evidence="7 8">
    <name type="scientific">Methylomonas lenta</name>
    <dbReference type="NCBI Taxonomy" id="980561"/>
    <lineage>
        <taxon>Bacteria</taxon>
        <taxon>Pseudomonadati</taxon>
        <taxon>Pseudomonadota</taxon>
        <taxon>Gammaproteobacteria</taxon>
        <taxon>Methylococcales</taxon>
        <taxon>Methylococcaceae</taxon>
        <taxon>Methylomonas</taxon>
    </lineage>
</organism>
<dbReference type="PANTHER" id="PTHR48111">
    <property type="entry name" value="REGULATOR OF RPOS"/>
    <property type="match status" value="1"/>
</dbReference>
<keyword evidence="5" id="KW-0597">Phosphoprotein</keyword>
<dbReference type="STRING" id="980561.A1359_18015"/>
<dbReference type="InterPro" id="IPR011006">
    <property type="entry name" value="CheY-like_superfamily"/>
</dbReference>
<dbReference type="GO" id="GO:0005829">
    <property type="term" value="C:cytosol"/>
    <property type="evidence" value="ECO:0007669"/>
    <property type="project" value="TreeGrafter"/>
</dbReference>
<comment type="caution">
    <text evidence="5">Lacks conserved residue(s) required for the propagation of feature annotation.</text>
</comment>